<accession>A0A4Q9QN95</accession>
<dbReference type="Gene3D" id="3.40.190.290">
    <property type="match status" value="1"/>
</dbReference>
<reference evidence="6 7" key="1">
    <citation type="submission" date="2018-06" db="EMBL/GenBank/DDBJ databases">
        <title>Three novel Pseudomonas species isolated from symptomatic oak.</title>
        <authorList>
            <person name="Bueno-Gonzalez V."/>
            <person name="Brady C."/>
        </authorList>
    </citation>
    <scope>NUCLEOTIDE SEQUENCE [LARGE SCALE GENOMIC DNA]</scope>
    <source>
        <strain evidence="6 7">P6B</strain>
    </source>
</reference>
<dbReference type="PANTHER" id="PTHR30537">
    <property type="entry name" value="HTH-TYPE TRANSCRIPTIONAL REGULATOR"/>
    <property type="match status" value="1"/>
</dbReference>
<dbReference type="PANTHER" id="PTHR30537:SF5">
    <property type="entry name" value="HTH-TYPE TRANSCRIPTIONAL ACTIVATOR TTDR-RELATED"/>
    <property type="match status" value="1"/>
</dbReference>
<evidence type="ECO:0000313" key="6">
    <source>
        <dbReference type="EMBL" id="TBU81440.1"/>
    </source>
</evidence>
<dbReference type="FunFam" id="1.10.10.10:FF:000001">
    <property type="entry name" value="LysR family transcriptional regulator"/>
    <property type="match status" value="1"/>
</dbReference>
<evidence type="ECO:0000256" key="2">
    <source>
        <dbReference type="ARBA" id="ARBA00023015"/>
    </source>
</evidence>
<dbReference type="GO" id="GO:0003677">
    <property type="term" value="F:DNA binding"/>
    <property type="evidence" value="ECO:0007669"/>
    <property type="project" value="UniProtKB-KW"/>
</dbReference>
<feature type="domain" description="HTH lysR-type" evidence="5">
    <location>
        <begin position="17"/>
        <end position="73"/>
    </location>
</feature>
<protein>
    <submittedName>
        <fullName evidence="6">LysR family transcriptional regulator</fullName>
    </submittedName>
</protein>
<dbReference type="RefSeq" id="WP_131199494.1">
    <property type="nucleotide sequence ID" value="NZ_QJUL01000089.1"/>
</dbReference>
<name>A0A4Q9QN95_9GAMM</name>
<dbReference type="AlphaFoldDB" id="A0A4Q9QN95"/>
<dbReference type="InterPro" id="IPR000847">
    <property type="entry name" value="LysR_HTH_N"/>
</dbReference>
<evidence type="ECO:0000256" key="3">
    <source>
        <dbReference type="ARBA" id="ARBA00023125"/>
    </source>
</evidence>
<dbReference type="OrthoDB" id="9110639at2"/>
<dbReference type="EMBL" id="QJUL01000089">
    <property type="protein sequence ID" value="TBU81440.1"/>
    <property type="molecule type" value="Genomic_DNA"/>
</dbReference>
<evidence type="ECO:0000313" key="7">
    <source>
        <dbReference type="Proteomes" id="UP000293172"/>
    </source>
</evidence>
<dbReference type="InterPro" id="IPR036388">
    <property type="entry name" value="WH-like_DNA-bd_sf"/>
</dbReference>
<comment type="similarity">
    <text evidence="1">Belongs to the LysR transcriptional regulatory family.</text>
</comment>
<dbReference type="PROSITE" id="PS50931">
    <property type="entry name" value="HTH_LYSR"/>
    <property type="match status" value="1"/>
</dbReference>
<dbReference type="InterPro" id="IPR058163">
    <property type="entry name" value="LysR-type_TF_proteobact-type"/>
</dbReference>
<keyword evidence="2" id="KW-0805">Transcription regulation</keyword>
<comment type="caution">
    <text evidence="6">The sequence shown here is derived from an EMBL/GenBank/DDBJ whole genome shotgun (WGS) entry which is preliminary data.</text>
</comment>
<dbReference type="Pfam" id="PF03466">
    <property type="entry name" value="LysR_substrate"/>
    <property type="match status" value="1"/>
</dbReference>
<dbReference type="SUPFAM" id="SSF46785">
    <property type="entry name" value="Winged helix' DNA-binding domain"/>
    <property type="match status" value="1"/>
</dbReference>
<keyword evidence="4" id="KW-0804">Transcription</keyword>
<dbReference type="Gene3D" id="1.10.10.10">
    <property type="entry name" value="Winged helix-like DNA-binding domain superfamily/Winged helix DNA-binding domain"/>
    <property type="match status" value="1"/>
</dbReference>
<gene>
    <name evidence="6" type="ORF">DNK44_26190</name>
</gene>
<dbReference type="GO" id="GO:0003700">
    <property type="term" value="F:DNA-binding transcription factor activity"/>
    <property type="evidence" value="ECO:0007669"/>
    <property type="project" value="InterPro"/>
</dbReference>
<evidence type="ECO:0000256" key="4">
    <source>
        <dbReference type="ARBA" id="ARBA00023163"/>
    </source>
</evidence>
<keyword evidence="3" id="KW-0238">DNA-binding</keyword>
<proteinExistence type="inferred from homology"/>
<dbReference type="SUPFAM" id="SSF53850">
    <property type="entry name" value="Periplasmic binding protein-like II"/>
    <property type="match status" value="1"/>
</dbReference>
<organism evidence="6 7">
    <name type="scientific">Phytopseudomonas dryadis</name>
    <dbReference type="NCBI Taxonomy" id="2487520"/>
    <lineage>
        <taxon>Bacteria</taxon>
        <taxon>Pseudomonadati</taxon>
        <taxon>Pseudomonadota</taxon>
        <taxon>Gammaproteobacteria</taxon>
        <taxon>Pseudomonadales</taxon>
        <taxon>Pseudomonadaceae</taxon>
        <taxon>Phytopseudomonas</taxon>
    </lineage>
</organism>
<dbReference type="InterPro" id="IPR005119">
    <property type="entry name" value="LysR_subst-bd"/>
</dbReference>
<dbReference type="Pfam" id="PF00126">
    <property type="entry name" value="HTH_1"/>
    <property type="match status" value="1"/>
</dbReference>
<evidence type="ECO:0000256" key="1">
    <source>
        <dbReference type="ARBA" id="ARBA00009437"/>
    </source>
</evidence>
<dbReference type="InterPro" id="IPR036390">
    <property type="entry name" value="WH_DNA-bd_sf"/>
</dbReference>
<dbReference type="Proteomes" id="UP000293172">
    <property type="component" value="Unassembled WGS sequence"/>
</dbReference>
<dbReference type="CDD" id="cd08422">
    <property type="entry name" value="PBP2_CrgA_like"/>
    <property type="match status" value="1"/>
</dbReference>
<evidence type="ECO:0000259" key="5">
    <source>
        <dbReference type="PROSITE" id="PS50931"/>
    </source>
</evidence>
<sequence>MGMLKGSDRRLASVTSDWGAIQTFVAVAEAGSLAAGGKALGMTRSAASKAVARLEAHLGVRLLHRTTRRLALSAEGQEFYERCVQILLDLSEAEASVRPDRRAPKGSLRLSVSVSYGHIVILPFLRKLLGTWPQLGVEASFSDRVVDLVEEGFDLGIRFGKLPVDAQLVARPLAKTRPGLYAAPSYLDRQGFPTAVEELGLHERLIYGLRPGPSSWDIAKDDLTGERLVIDGPSRLRFDSGEAIRHAVIAGMGIAYLPSFMMTAEIDAGRLVHLFPDHLGPEIPIHAVYPHRRYLATRVRLFIDELIDHLKES</sequence>